<evidence type="ECO:0000313" key="1">
    <source>
        <dbReference type="EMBL" id="KGR87324.1"/>
    </source>
</evidence>
<dbReference type="Proteomes" id="UP000030487">
    <property type="component" value="Unassembled WGS sequence"/>
</dbReference>
<evidence type="ECO:0008006" key="3">
    <source>
        <dbReference type="Google" id="ProtNLM"/>
    </source>
</evidence>
<reference evidence="1 2" key="1">
    <citation type="submission" date="2014-02" db="EMBL/GenBank/DDBJ databases">
        <title>Draft genome sequence of Lysinibacillus boronitolerans NBRC 103108.</title>
        <authorList>
            <person name="Zhang F."/>
            <person name="Wang G."/>
            <person name="Zhang L."/>
        </authorList>
    </citation>
    <scope>NUCLEOTIDE SEQUENCE [LARGE SCALE GENOMIC DNA]</scope>
    <source>
        <strain evidence="1 2">NBRC 103108</strain>
    </source>
</reference>
<evidence type="ECO:0000313" key="2">
    <source>
        <dbReference type="Proteomes" id="UP000030487"/>
    </source>
</evidence>
<protein>
    <recommendedName>
        <fullName evidence="3">BclA C-terminal domain-containing protein</fullName>
    </recommendedName>
</protein>
<accession>A0ABR4Y1P1</accession>
<sequence>MFGKHTCQDCCPNEMKYFPKIVALPGPVVPVPSPDRSVLAYGSLRGDTLGLLSPEATPVTFQVVGPLSNVAVSPSGNELVVQNDGVYQITMSINAQATALPDPDQPFFTVSITVNGQPIFLNGIAVFNVVNRSSSAYVVQATLAAGDLVGASAASDSFVASYANRSLTIVQLSG</sequence>
<dbReference type="EMBL" id="JPVR01000067">
    <property type="protein sequence ID" value="KGR87324.1"/>
    <property type="molecule type" value="Genomic_DNA"/>
</dbReference>
<dbReference type="RefSeq" id="WP_036076432.1">
    <property type="nucleotide sequence ID" value="NZ_AVCW01000015.1"/>
</dbReference>
<proteinExistence type="predicted"/>
<comment type="caution">
    <text evidence="1">The sequence shown here is derived from an EMBL/GenBank/DDBJ whole genome shotgun (WGS) entry which is preliminary data.</text>
</comment>
<name>A0ABR4Y1P1_9BACI</name>
<gene>
    <name evidence="1" type="ORF">CD31_07260</name>
</gene>
<keyword evidence="2" id="KW-1185">Reference proteome</keyword>
<organism evidence="1 2">
    <name type="scientific">Lysinibacillus boronitolerans JCM 21713 = 10a = NBRC 103108</name>
    <dbReference type="NCBI Taxonomy" id="1294264"/>
    <lineage>
        <taxon>Bacteria</taxon>
        <taxon>Bacillati</taxon>
        <taxon>Bacillota</taxon>
        <taxon>Bacilli</taxon>
        <taxon>Bacillales</taxon>
        <taxon>Bacillaceae</taxon>
        <taxon>Lysinibacillus</taxon>
    </lineage>
</organism>